<keyword evidence="15" id="KW-1185">Reference proteome</keyword>
<dbReference type="RefSeq" id="WP_174956658.1">
    <property type="nucleotide sequence ID" value="NZ_CABVQG010000005.1"/>
</dbReference>
<evidence type="ECO:0000256" key="3">
    <source>
        <dbReference type="ARBA" id="ARBA00022448"/>
    </source>
</evidence>
<feature type="signal peptide" evidence="11">
    <location>
        <begin position="1"/>
        <end position="19"/>
    </location>
</feature>
<evidence type="ECO:0000256" key="11">
    <source>
        <dbReference type="SAM" id="SignalP"/>
    </source>
</evidence>
<proteinExistence type="predicted"/>
<dbReference type="InterPro" id="IPR023614">
    <property type="entry name" value="Porin_dom_sf"/>
</dbReference>
<dbReference type="PANTHER" id="PTHR34501">
    <property type="entry name" value="PROTEIN YDDL-RELATED"/>
    <property type="match status" value="1"/>
</dbReference>
<dbReference type="Pfam" id="PF13609">
    <property type="entry name" value="Porin_4"/>
    <property type="match status" value="1"/>
</dbReference>
<keyword evidence="8" id="KW-0626">Porin</keyword>
<evidence type="ECO:0000256" key="1">
    <source>
        <dbReference type="ARBA" id="ARBA00004571"/>
    </source>
</evidence>
<evidence type="ECO:0000313" key="13">
    <source>
        <dbReference type="EMBL" id="CAB3966686.1"/>
    </source>
</evidence>
<evidence type="ECO:0000313" key="15">
    <source>
        <dbReference type="Proteomes" id="UP000494120"/>
    </source>
</evidence>
<comment type="subcellular location">
    <subcellularLocation>
        <location evidence="1">Cell outer membrane</location>
        <topology evidence="1">Multi-pass membrane protein</topology>
    </subcellularLocation>
</comment>
<accession>A0A6J5J4Z2</accession>
<keyword evidence="4" id="KW-1134">Transmembrane beta strand</keyword>
<keyword evidence="5" id="KW-0812">Transmembrane</keyword>
<keyword evidence="9" id="KW-0472">Membrane</keyword>
<dbReference type="InterPro" id="IPR033900">
    <property type="entry name" value="Gram_neg_porin_domain"/>
</dbReference>
<dbReference type="EMBL" id="CABVQG010000005">
    <property type="protein sequence ID" value="VWC57317.1"/>
    <property type="molecule type" value="Genomic_DNA"/>
</dbReference>
<keyword evidence="10" id="KW-0998">Cell outer membrane</keyword>
<evidence type="ECO:0000256" key="6">
    <source>
        <dbReference type="ARBA" id="ARBA00022729"/>
    </source>
</evidence>
<evidence type="ECO:0000256" key="10">
    <source>
        <dbReference type="ARBA" id="ARBA00023237"/>
    </source>
</evidence>
<evidence type="ECO:0000313" key="16">
    <source>
        <dbReference type="Proteomes" id="UP000494301"/>
    </source>
</evidence>
<keyword evidence="7" id="KW-0406">Ion transport</keyword>
<feature type="chain" id="PRO_5032826875" evidence="11">
    <location>
        <begin position="20"/>
        <end position="352"/>
    </location>
</feature>
<dbReference type="GO" id="GO:0009279">
    <property type="term" value="C:cell outer membrane"/>
    <property type="evidence" value="ECO:0007669"/>
    <property type="project" value="UniProtKB-SubCell"/>
</dbReference>
<evidence type="ECO:0000256" key="9">
    <source>
        <dbReference type="ARBA" id="ARBA00023136"/>
    </source>
</evidence>
<keyword evidence="3" id="KW-0813">Transport</keyword>
<dbReference type="Proteomes" id="UP000494301">
    <property type="component" value="Unassembled WGS sequence"/>
</dbReference>
<dbReference type="AlphaFoldDB" id="A0A6J5J4Z2"/>
<reference evidence="13 16" key="1">
    <citation type="submission" date="2020-04" db="EMBL/GenBank/DDBJ databases">
        <authorList>
            <person name="Depoorter E."/>
        </authorList>
    </citation>
    <scope>NUCLEOTIDE SEQUENCE [LARGE SCALE GENOMIC DNA]</scope>
    <source>
        <strain evidence="13 16">BCC0217</strain>
        <strain evidence="14 15">R-17378</strain>
    </source>
</reference>
<sequence>MRKFAWVALLGALPGISVAQSSVTLYGQIGGGIRWTNGMQGGSAVGFNNNMISGNDFGIRGKEDLGGGFKALFVLDGAFSSGTGAVKTAGTLFSQAAYVGVTGGFGRLTFGRQFNAATDFGIIVDPAGGRGQSLAIEPGVLWVGNPFTLDSRFNNTIKYIGELGGLRIAASYSPGGIAGNTRAGTNFSAAAMYQYQTVLGGASYAKTYSADASQSAQTWMAGGTWQIGAGRLYASYSALDISSANPSRPHRRDKIPSVGAVYQATPFLQFTAGMYDDIGRNLGNRRDADGHKLTTYAVVEYFLSKRTEIYAEFDRNGFSGAYRTDPTNIAAIGLRPGGSGVTGASIGLMTKF</sequence>
<keyword evidence="6 11" id="KW-0732">Signal</keyword>
<protein>
    <submittedName>
        <fullName evidence="13">Porin</fullName>
    </submittedName>
</protein>
<dbReference type="Proteomes" id="UP000494120">
    <property type="component" value="Unassembled WGS sequence"/>
</dbReference>
<name>A0A6J5J4Z2_9BURK</name>
<evidence type="ECO:0000256" key="4">
    <source>
        <dbReference type="ARBA" id="ARBA00022452"/>
    </source>
</evidence>
<dbReference type="GO" id="GO:0046930">
    <property type="term" value="C:pore complex"/>
    <property type="evidence" value="ECO:0007669"/>
    <property type="project" value="UniProtKB-KW"/>
</dbReference>
<gene>
    <name evidence="14" type="ORF">BLA17378_01762</name>
    <name evidence="13" type="ORF">BLA3211_04054</name>
</gene>
<dbReference type="Gene3D" id="2.40.160.10">
    <property type="entry name" value="Porin"/>
    <property type="match status" value="1"/>
</dbReference>
<dbReference type="GO" id="GO:0006811">
    <property type="term" value="P:monoatomic ion transport"/>
    <property type="evidence" value="ECO:0007669"/>
    <property type="project" value="UniProtKB-KW"/>
</dbReference>
<dbReference type="GO" id="GO:0015288">
    <property type="term" value="F:porin activity"/>
    <property type="evidence" value="ECO:0007669"/>
    <property type="project" value="UniProtKB-KW"/>
</dbReference>
<comment type="subunit">
    <text evidence="2">Homotrimer.</text>
</comment>
<dbReference type="InterPro" id="IPR050298">
    <property type="entry name" value="Gram-neg_bact_OMP"/>
</dbReference>
<evidence type="ECO:0000259" key="12">
    <source>
        <dbReference type="Pfam" id="PF13609"/>
    </source>
</evidence>
<dbReference type="EMBL" id="CABWIL020000014">
    <property type="protein sequence ID" value="CAB3966686.1"/>
    <property type="molecule type" value="Genomic_DNA"/>
</dbReference>
<evidence type="ECO:0000256" key="8">
    <source>
        <dbReference type="ARBA" id="ARBA00023114"/>
    </source>
</evidence>
<evidence type="ECO:0000256" key="5">
    <source>
        <dbReference type="ARBA" id="ARBA00022692"/>
    </source>
</evidence>
<feature type="domain" description="Porin" evidence="12">
    <location>
        <begin position="8"/>
        <end position="319"/>
    </location>
</feature>
<evidence type="ECO:0000313" key="14">
    <source>
        <dbReference type="EMBL" id="VWC57317.1"/>
    </source>
</evidence>
<evidence type="ECO:0000256" key="2">
    <source>
        <dbReference type="ARBA" id="ARBA00011233"/>
    </source>
</evidence>
<dbReference type="SUPFAM" id="SSF56935">
    <property type="entry name" value="Porins"/>
    <property type="match status" value="1"/>
</dbReference>
<evidence type="ECO:0000256" key="7">
    <source>
        <dbReference type="ARBA" id="ARBA00023065"/>
    </source>
</evidence>
<dbReference type="PANTHER" id="PTHR34501:SF9">
    <property type="entry name" value="MAJOR OUTER MEMBRANE PROTEIN P.IA"/>
    <property type="match status" value="1"/>
</dbReference>
<organism evidence="13 16">
    <name type="scientific">Burkholderia aenigmatica</name>
    <dbReference type="NCBI Taxonomy" id="2015348"/>
    <lineage>
        <taxon>Bacteria</taxon>
        <taxon>Pseudomonadati</taxon>
        <taxon>Pseudomonadota</taxon>
        <taxon>Betaproteobacteria</taxon>
        <taxon>Burkholderiales</taxon>
        <taxon>Burkholderiaceae</taxon>
        <taxon>Burkholderia</taxon>
        <taxon>Burkholderia cepacia complex</taxon>
    </lineage>
</organism>
<dbReference type="CDD" id="cd00342">
    <property type="entry name" value="gram_neg_porins"/>
    <property type="match status" value="1"/>
</dbReference>